<accession>A0A191ZQZ5</accession>
<evidence type="ECO:0000256" key="15">
    <source>
        <dbReference type="ARBA" id="ARBA00049551"/>
    </source>
</evidence>
<feature type="transmembrane region" description="Helical" evidence="16">
    <location>
        <begin position="83"/>
        <end position="101"/>
    </location>
</feature>
<feature type="transmembrane region" description="Helical" evidence="16">
    <location>
        <begin position="47"/>
        <end position="71"/>
    </location>
</feature>
<keyword evidence="5" id="KW-0813">Transport</keyword>
<comment type="catalytic activity">
    <reaction evidence="15">
        <text>a ubiquinone + NADH + 5 H(+)(in) = a ubiquinol + NAD(+) + 4 H(+)(out)</text>
        <dbReference type="Rhea" id="RHEA:29091"/>
        <dbReference type="Rhea" id="RHEA-COMP:9565"/>
        <dbReference type="Rhea" id="RHEA-COMP:9566"/>
        <dbReference type="ChEBI" id="CHEBI:15378"/>
        <dbReference type="ChEBI" id="CHEBI:16389"/>
        <dbReference type="ChEBI" id="CHEBI:17976"/>
        <dbReference type="ChEBI" id="CHEBI:57540"/>
        <dbReference type="ChEBI" id="CHEBI:57945"/>
        <dbReference type="EC" id="7.1.1.2"/>
    </reaction>
</comment>
<evidence type="ECO:0000256" key="11">
    <source>
        <dbReference type="ARBA" id="ARBA00023027"/>
    </source>
</evidence>
<protein>
    <recommendedName>
        <fullName evidence="4">NADH-ubiquinone oxidoreductase chain 6</fullName>
        <ecNumber evidence="3">7.1.1.2</ecNumber>
    </recommendedName>
    <alternativeName>
        <fullName evidence="14">NADH dehydrogenase subunit 6</fullName>
    </alternativeName>
</protein>
<keyword evidence="12 17" id="KW-0496">Mitochondrion</keyword>
<keyword evidence="8" id="KW-1278">Translocase</keyword>
<comment type="subcellular location">
    <subcellularLocation>
        <location evidence="1">Mitochondrion membrane</location>
        <topology evidence="1">Multi-pass membrane protein</topology>
    </subcellularLocation>
</comment>
<evidence type="ECO:0000256" key="10">
    <source>
        <dbReference type="ARBA" id="ARBA00022989"/>
    </source>
</evidence>
<evidence type="ECO:0000256" key="6">
    <source>
        <dbReference type="ARBA" id="ARBA00022660"/>
    </source>
</evidence>
<evidence type="ECO:0000256" key="1">
    <source>
        <dbReference type="ARBA" id="ARBA00004225"/>
    </source>
</evidence>
<evidence type="ECO:0000256" key="2">
    <source>
        <dbReference type="ARBA" id="ARBA00005698"/>
    </source>
</evidence>
<evidence type="ECO:0000256" key="5">
    <source>
        <dbReference type="ARBA" id="ARBA00022448"/>
    </source>
</evidence>
<evidence type="ECO:0000256" key="13">
    <source>
        <dbReference type="ARBA" id="ARBA00023136"/>
    </source>
</evidence>
<evidence type="ECO:0000256" key="16">
    <source>
        <dbReference type="SAM" id="Phobius"/>
    </source>
</evidence>
<dbReference type="PANTHER" id="PTHR11435:SF1">
    <property type="entry name" value="NADH-UBIQUINONE OXIDOREDUCTASE CHAIN 6"/>
    <property type="match status" value="1"/>
</dbReference>
<name>A0A191ZQZ5_ACISL</name>
<dbReference type="GO" id="GO:0008137">
    <property type="term" value="F:NADH dehydrogenase (ubiquinone) activity"/>
    <property type="evidence" value="ECO:0007669"/>
    <property type="project" value="UniProtKB-EC"/>
</dbReference>
<evidence type="ECO:0000256" key="12">
    <source>
        <dbReference type="ARBA" id="ARBA00023128"/>
    </source>
</evidence>
<keyword evidence="13 16" id="KW-0472">Membrane</keyword>
<dbReference type="AlphaFoldDB" id="A0A191ZQZ5"/>
<evidence type="ECO:0000256" key="14">
    <source>
        <dbReference type="ARBA" id="ARBA00031019"/>
    </source>
</evidence>
<dbReference type="PANTHER" id="PTHR11435">
    <property type="entry name" value="NADH UBIQUINONE OXIDOREDUCTASE SUBUNIT ND6"/>
    <property type="match status" value="1"/>
</dbReference>
<evidence type="ECO:0000256" key="8">
    <source>
        <dbReference type="ARBA" id="ARBA00022967"/>
    </source>
</evidence>
<evidence type="ECO:0000313" key="17">
    <source>
        <dbReference type="EMBL" id="ANJ70296.1"/>
    </source>
</evidence>
<dbReference type="GO" id="GO:0031966">
    <property type="term" value="C:mitochondrial membrane"/>
    <property type="evidence" value="ECO:0007669"/>
    <property type="project" value="UniProtKB-SubCell"/>
</dbReference>
<evidence type="ECO:0000256" key="4">
    <source>
        <dbReference type="ARBA" id="ARBA00021095"/>
    </source>
</evidence>
<evidence type="ECO:0000256" key="3">
    <source>
        <dbReference type="ARBA" id="ARBA00012944"/>
    </source>
</evidence>
<evidence type="ECO:0000256" key="9">
    <source>
        <dbReference type="ARBA" id="ARBA00022982"/>
    </source>
</evidence>
<feature type="transmembrane region" description="Helical" evidence="16">
    <location>
        <begin position="142"/>
        <end position="163"/>
    </location>
</feature>
<evidence type="ECO:0000256" key="7">
    <source>
        <dbReference type="ARBA" id="ARBA00022692"/>
    </source>
</evidence>
<organism evidence="17">
    <name type="scientific">Acilius sulcatus</name>
    <name type="common">Lesser diving beetle</name>
    <name type="synonym">Dytiscus sulcatus</name>
    <dbReference type="NCBI Taxonomy" id="107768"/>
    <lineage>
        <taxon>Eukaryota</taxon>
        <taxon>Metazoa</taxon>
        <taxon>Ecdysozoa</taxon>
        <taxon>Arthropoda</taxon>
        <taxon>Hexapoda</taxon>
        <taxon>Insecta</taxon>
        <taxon>Pterygota</taxon>
        <taxon>Neoptera</taxon>
        <taxon>Endopterygota</taxon>
        <taxon>Coleoptera</taxon>
        <taxon>Adephaga</taxon>
        <taxon>Dytiscoidea</taxon>
        <taxon>Dytiscidae</taxon>
        <taxon>Dytiscinae</taxon>
        <taxon>Aciliini</taxon>
        <taxon>Acilius</taxon>
    </lineage>
</organism>
<keyword evidence="7 16" id="KW-0812">Transmembrane</keyword>
<dbReference type="EMBL" id="KT876878">
    <property type="protein sequence ID" value="ANJ70296.1"/>
    <property type="molecule type" value="Genomic_DNA"/>
</dbReference>
<keyword evidence="11" id="KW-0520">NAD</keyword>
<geneLocation type="mitochondrion" evidence="17"/>
<keyword evidence="9" id="KW-0249">Electron transport</keyword>
<gene>
    <name evidence="17" type="primary">nad6</name>
</gene>
<dbReference type="InterPro" id="IPR050269">
    <property type="entry name" value="ComplexI_Subunit6"/>
</dbReference>
<proteinExistence type="inferred from homology"/>
<keyword evidence="10 16" id="KW-1133">Transmembrane helix</keyword>
<dbReference type="EC" id="7.1.1.2" evidence="3"/>
<keyword evidence="6" id="KW-0679">Respiratory chain</keyword>
<reference evidence="17" key="1">
    <citation type="journal article" date="2016" name="Mol. Ecol. Resour.">
        <title>Lessons from genome skimming of arthropod-preserving ethanol.</title>
        <authorList>
            <person name="Linard B."/>
            <person name="Arribas P."/>
            <person name="Andujar C."/>
            <person name="Crampton-Platt A."/>
            <person name="Vogler A.P."/>
        </authorList>
    </citation>
    <scope>NUCLEOTIDE SEQUENCE</scope>
</reference>
<sequence>MYFLMLMFNLILTMIFLFLNHPMSMGLVLMLQTILIALMTGLFSYSFWFSYILFLIMIGGMLILFIYMTSLASNEMFNFSKKIMIVSLTFIIMIIILTFMIDNSLINSLFKNSNIIEFYNNMIFYKNENIISLNNIYNKPNFMITLMLINYLFLTLIAVVKITNMNYGPLRQKF</sequence>
<comment type="similarity">
    <text evidence="2">Belongs to the complex I subunit 6 family.</text>
</comment>